<proteinExistence type="predicted"/>
<name>A0A432YF42_9GAMM</name>
<sequence length="225" mass="25837">MSVVALRRLPTHTANQAYCFHLFCSRFRLRLHCLRLGCVSSHFNEFRSLQESSRLLVPLQKEDFELVAGWLADPEDHFKVCGNAFAYPLQREIYDAFFVDMAGDPNLRLCYKYCVDDRPVGMAHFTRIDRKNDFGHIGVAMVAPDARSTGHGRAMFSALLELGFNELKFHRIDLNVFESNARALAFYRRTLGFKVEGLARDTIKKDGAYLGWYTLSLLADEWQPS</sequence>
<evidence type="ECO:0000313" key="2">
    <source>
        <dbReference type="EMBL" id="RUO59540.1"/>
    </source>
</evidence>
<evidence type="ECO:0000313" key="3">
    <source>
        <dbReference type="Proteomes" id="UP000288259"/>
    </source>
</evidence>
<dbReference type="Gene3D" id="3.40.630.30">
    <property type="match status" value="1"/>
</dbReference>
<dbReference type="InterPro" id="IPR000182">
    <property type="entry name" value="GNAT_dom"/>
</dbReference>
<keyword evidence="3" id="KW-1185">Reference proteome</keyword>
<accession>A0A432YF42</accession>
<protein>
    <recommendedName>
        <fullName evidence="1">N-acetyltransferase domain-containing protein</fullName>
    </recommendedName>
</protein>
<dbReference type="CDD" id="cd04301">
    <property type="entry name" value="NAT_SF"/>
    <property type="match status" value="1"/>
</dbReference>
<dbReference type="AlphaFoldDB" id="A0A432YF42"/>
<dbReference type="InterPro" id="IPR016181">
    <property type="entry name" value="Acyl_CoA_acyltransferase"/>
</dbReference>
<dbReference type="Pfam" id="PF00583">
    <property type="entry name" value="Acetyltransf_1"/>
    <property type="match status" value="1"/>
</dbReference>
<feature type="domain" description="N-acetyltransferase" evidence="1">
    <location>
        <begin position="54"/>
        <end position="216"/>
    </location>
</feature>
<gene>
    <name evidence="2" type="ORF">CWI71_08975</name>
</gene>
<comment type="caution">
    <text evidence="2">The sequence shown here is derived from an EMBL/GenBank/DDBJ whole genome shotgun (WGS) entry which is preliminary data.</text>
</comment>
<dbReference type="Proteomes" id="UP000288259">
    <property type="component" value="Unassembled WGS sequence"/>
</dbReference>
<dbReference type="PANTHER" id="PTHR43415:SF3">
    <property type="entry name" value="GNAT-FAMILY ACETYLTRANSFERASE"/>
    <property type="match status" value="1"/>
</dbReference>
<dbReference type="PROSITE" id="PS51186">
    <property type="entry name" value="GNAT"/>
    <property type="match status" value="1"/>
</dbReference>
<dbReference type="EMBL" id="PIPY01000008">
    <property type="protein sequence ID" value="RUO59540.1"/>
    <property type="molecule type" value="Genomic_DNA"/>
</dbReference>
<dbReference type="PANTHER" id="PTHR43415">
    <property type="entry name" value="SPERMIDINE N(1)-ACETYLTRANSFERASE"/>
    <property type="match status" value="1"/>
</dbReference>
<dbReference type="SUPFAM" id="SSF55729">
    <property type="entry name" value="Acyl-CoA N-acyltransferases (Nat)"/>
    <property type="match status" value="1"/>
</dbReference>
<reference evidence="3" key="1">
    <citation type="journal article" date="2018" name="Front. Microbiol.">
        <title>Genome-Based Analysis Reveals the Taxonomy and Diversity of the Family Idiomarinaceae.</title>
        <authorList>
            <person name="Liu Y."/>
            <person name="Lai Q."/>
            <person name="Shao Z."/>
        </authorList>
    </citation>
    <scope>NUCLEOTIDE SEQUENCE [LARGE SCALE GENOMIC DNA]</scope>
    <source>
        <strain evidence="3">CVS-6</strain>
    </source>
</reference>
<evidence type="ECO:0000259" key="1">
    <source>
        <dbReference type="PROSITE" id="PS51186"/>
    </source>
</evidence>
<organism evidence="2 3">
    <name type="scientific">Pseudidiomarina insulisalsae</name>
    <dbReference type="NCBI Taxonomy" id="575789"/>
    <lineage>
        <taxon>Bacteria</taxon>
        <taxon>Pseudomonadati</taxon>
        <taxon>Pseudomonadota</taxon>
        <taxon>Gammaproteobacteria</taxon>
        <taxon>Alteromonadales</taxon>
        <taxon>Idiomarinaceae</taxon>
        <taxon>Pseudidiomarina</taxon>
    </lineage>
</organism>
<dbReference type="GO" id="GO:0016747">
    <property type="term" value="F:acyltransferase activity, transferring groups other than amino-acyl groups"/>
    <property type="evidence" value="ECO:0007669"/>
    <property type="project" value="InterPro"/>
</dbReference>